<dbReference type="PANTHER" id="PTHR30055:SF234">
    <property type="entry name" value="HTH-TYPE TRANSCRIPTIONAL REGULATOR BETI"/>
    <property type="match status" value="1"/>
</dbReference>
<dbReference type="EMBL" id="FNAD01000004">
    <property type="protein sequence ID" value="SDD50877.1"/>
    <property type="molecule type" value="Genomic_DNA"/>
</dbReference>
<dbReference type="PROSITE" id="PS50977">
    <property type="entry name" value="HTH_TETR_2"/>
    <property type="match status" value="1"/>
</dbReference>
<evidence type="ECO:0000256" key="2">
    <source>
        <dbReference type="ARBA" id="ARBA00023125"/>
    </source>
</evidence>
<proteinExistence type="predicted"/>
<feature type="domain" description="HTH tetR-type" evidence="6">
    <location>
        <begin position="21"/>
        <end position="80"/>
    </location>
</feature>
<keyword evidence="2 4" id="KW-0238">DNA-binding</keyword>
<keyword evidence="1" id="KW-0805">Transcription regulation</keyword>
<feature type="DNA-binding region" description="H-T-H motif" evidence="4">
    <location>
        <begin position="43"/>
        <end position="62"/>
    </location>
</feature>
<evidence type="ECO:0000313" key="8">
    <source>
        <dbReference type="Proteomes" id="UP000198949"/>
    </source>
</evidence>
<evidence type="ECO:0000256" key="5">
    <source>
        <dbReference type="SAM" id="MobiDB-lite"/>
    </source>
</evidence>
<dbReference type="STRING" id="58114.SAMN05216270_104326"/>
<evidence type="ECO:0000256" key="1">
    <source>
        <dbReference type="ARBA" id="ARBA00023015"/>
    </source>
</evidence>
<dbReference type="Pfam" id="PF21597">
    <property type="entry name" value="TetR_C_43"/>
    <property type="match status" value="1"/>
</dbReference>
<keyword evidence="3" id="KW-0804">Transcription</keyword>
<dbReference type="InterPro" id="IPR036271">
    <property type="entry name" value="Tet_transcr_reg_TetR-rel_C_sf"/>
</dbReference>
<dbReference type="PRINTS" id="PR00455">
    <property type="entry name" value="HTHTETR"/>
</dbReference>
<dbReference type="PANTHER" id="PTHR30055">
    <property type="entry name" value="HTH-TYPE TRANSCRIPTIONAL REGULATOR RUTR"/>
    <property type="match status" value="1"/>
</dbReference>
<accession>A0A1G6VCZ3</accession>
<dbReference type="GO" id="GO:0000976">
    <property type="term" value="F:transcription cis-regulatory region binding"/>
    <property type="evidence" value="ECO:0007669"/>
    <property type="project" value="TreeGrafter"/>
</dbReference>
<dbReference type="Gene3D" id="1.10.357.10">
    <property type="entry name" value="Tetracycline Repressor, domain 2"/>
    <property type="match status" value="1"/>
</dbReference>
<evidence type="ECO:0000256" key="3">
    <source>
        <dbReference type="ARBA" id="ARBA00023163"/>
    </source>
</evidence>
<dbReference type="SUPFAM" id="SSF48498">
    <property type="entry name" value="Tetracyclin repressor-like, C-terminal domain"/>
    <property type="match status" value="1"/>
</dbReference>
<dbReference type="InterPro" id="IPR050109">
    <property type="entry name" value="HTH-type_TetR-like_transc_reg"/>
</dbReference>
<evidence type="ECO:0000256" key="4">
    <source>
        <dbReference type="PROSITE-ProRule" id="PRU00335"/>
    </source>
</evidence>
<dbReference type="Pfam" id="PF00440">
    <property type="entry name" value="TetR_N"/>
    <property type="match status" value="1"/>
</dbReference>
<name>A0A1G6VCZ3_9ACTN</name>
<reference evidence="8" key="1">
    <citation type="submission" date="2016-10" db="EMBL/GenBank/DDBJ databases">
        <authorList>
            <person name="Varghese N."/>
            <person name="Submissions S."/>
        </authorList>
    </citation>
    <scope>NUCLEOTIDE SEQUENCE [LARGE SCALE GENOMIC DNA]</scope>
    <source>
        <strain evidence="8">CGMCC 4.3516</strain>
    </source>
</reference>
<dbReference type="InterPro" id="IPR001647">
    <property type="entry name" value="HTH_TetR"/>
</dbReference>
<dbReference type="GO" id="GO:0003700">
    <property type="term" value="F:DNA-binding transcription factor activity"/>
    <property type="evidence" value="ECO:0007669"/>
    <property type="project" value="TreeGrafter"/>
</dbReference>
<evidence type="ECO:0000259" key="6">
    <source>
        <dbReference type="PROSITE" id="PS50977"/>
    </source>
</evidence>
<feature type="region of interest" description="Disordered" evidence="5">
    <location>
        <begin position="1"/>
        <end position="21"/>
    </location>
</feature>
<organism evidence="7 8">
    <name type="scientific">Glycomyces harbinensis</name>
    <dbReference type="NCBI Taxonomy" id="58114"/>
    <lineage>
        <taxon>Bacteria</taxon>
        <taxon>Bacillati</taxon>
        <taxon>Actinomycetota</taxon>
        <taxon>Actinomycetes</taxon>
        <taxon>Glycomycetales</taxon>
        <taxon>Glycomycetaceae</taxon>
        <taxon>Glycomyces</taxon>
    </lineage>
</organism>
<dbReference type="RefSeq" id="WP_245680921.1">
    <property type="nucleotide sequence ID" value="NZ_FNAD01000004.1"/>
</dbReference>
<dbReference type="Proteomes" id="UP000198949">
    <property type="component" value="Unassembled WGS sequence"/>
</dbReference>
<sequence length="256" mass="26983">MQRPNAPAERTGADAPRADARRNRAKVLAAAQAAFAKEGTGVSLGEIARRAGVGAGTVYRHFPTKEALLEAVLSQRLERLTRLAAGYAEAPDPGAAFFDFVTEVVVSTPANQDLCELLGSEDGWPRAVLLASGRRSAEALAALLEAAQRAGAVRADLDAEGVQAIFTACVAIQRMRPDRGGLAPMSALVIDALRSDDGRDSRYESRAAAGKRNDAPTVCASCGAPITRTGPGRPARFCGPACRQKAYRQRRVRAAS</sequence>
<dbReference type="InterPro" id="IPR049445">
    <property type="entry name" value="TetR_SbtR-like_C"/>
</dbReference>
<dbReference type="InterPro" id="IPR009057">
    <property type="entry name" value="Homeodomain-like_sf"/>
</dbReference>
<dbReference type="SUPFAM" id="SSF46689">
    <property type="entry name" value="Homeodomain-like"/>
    <property type="match status" value="1"/>
</dbReference>
<evidence type="ECO:0000313" key="7">
    <source>
        <dbReference type="EMBL" id="SDD50877.1"/>
    </source>
</evidence>
<keyword evidence="8" id="KW-1185">Reference proteome</keyword>
<dbReference type="AlphaFoldDB" id="A0A1G6VCZ3"/>
<gene>
    <name evidence="7" type="ORF">SAMN05216270_104326</name>
</gene>
<protein>
    <submittedName>
        <fullName evidence="7">Transcriptional regulator, TetR family</fullName>
    </submittedName>
</protein>